<sequence length="118" mass="13033">LYSVESTGKIKKHDSHSAPRLVQVREGPVQEEDDCIVHPNARLVCKLDWDVFHSCGTLPSFRLIVKMNSTIPHSWSAGLEEPSADAIRTSSLPSLYFPEHSSHLVCSEGHARAGRLCA</sequence>
<reference evidence="1 2" key="1">
    <citation type="journal article" date="2022" name="bioRxiv">
        <title>An ancient truncated duplication of the anti-Mullerian hormone receptor type 2 gene is a potential conserved master sex determinant in the Pangasiidae catfish family.</title>
        <authorList>
            <person name="Wen M."/>
            <person name="Pan Q."/>
            <person name="Jouanno E."/>
            <person name="Montfort J."/>
            <person name="Zahm M."/>
            <person name="Cabau C."/>
            <person name="Klopp C."/>
            <person name="Iampietro C."/>
            <person name="Roques C."/>
            <person name="Bouchez O."/>
            <person name="Castinel A."/>
            <person name="Donnadieu C."/>
            <person name="Parrinello H."/>
            <person name="Poncet C."/>
            <person name="Belmonte E."/>
            <person name="Gautier V."/>
            <person name="Avarre J.-C."/>
            <person name="Dugue R."/>
            <person name="Gustiano R."/>
            <person name="Ha T.T.T."/>
            <person name="Campet M."/>
            <person name="Sriphairoj K."/>
            <person name="Ribolli J."/>
            <person name="de Almeida F.L."/>
            <person name="Desvignes T."/>
            <person name="Postlethwait J.H."/>
            <person name="Bucao C.F."/>
            <person name="Robinson-Rechavi M."/>
            <person name="Bobe J."/>
            <person name="Herpin A."/>
            <person name="Guiguen Y."/>
        </authorList>
    </citation>
    <scope>NUCLEOTIDE SEQUENCE [LARGE SCALE GENOMIC DNA]</scope>
    <source>
        <strain evidence="1">YG-Dec2019</strain>
    </source>
</reference>
<comment type="caution">
    <text evidence="1">The sequence shown here is derived from an EMBL/GenBank/DDBJ whole genome shotgun (WGS) entry which is preliminary data.</text>
</comment>
<keyword evidence="2" id="KW-1185">Reference proteome</keyword>
<organism evidence="1 2">
    <name type="scientific">Pangasianodon gigas</name>
    <name type="common">Mekong giant catfish</name>
    <name type="synonym">Pangasius gigas</name>
    <dbReference type="NCBI Taxonomy" id="30993"/>
    <lineage>
        <taxon>Eukaryota</taxon>
        <taxon>Metazoa</taxon>
        <taxon>Chordata</taxon>
        <taxon>Craniata</taxon>
        <taxon>Vertebrata</taxon>
        <taxon>Euteleostomi</taxon>
        <taxon>Actinopterygii</taxon>
        <taxon>Neopterygii</taxon>
        <taxon>Teleostei</taxon>
        <taxon>Ostariophysi</taxon>
        <taxon>Siluriformes</taxon>
        <taxon>Pangasiidae</taxon>
        <taxon>Pangasianodon</taxon>
    </lineage>
</organism>
<accession>A0ACC5XV08</accession>
<protein>
    <submittedName>
        <fullName evidence="1">Uncharacterized protein</fullName>
    </submittedName>
</protein>
<dbReference type="Proteomes" id="UP000829447">
    <property type="component" value="Linkage Group LG28"/>
</dbReference>
<proteinExistence type="predicted"/>
<evidence type="ECO:0000313" key="2">
    <source>
        <dbReference type="Proteomes" id="UP000829447"/>
    </source>
</evidence>
<feature type="non-terminal residue" evidence="1">
    <location>
        <position position="118"/>
    </location>
</feature>
<dbReference type="EMBL" id="CM040481">
    <property type="protein sequence ID" value="MCI4394951.1"/>
    <property type="molecule type" value="Genomic_DNA"/>
</dbReference>
<evidence type="ECO:0000313" key="1">
    <source>
        <dbReference type="EMBL" id="MCI4394951.1"/>
    </source>
</evidence>
<name>A0ACC5XV08_PANGG</name>
<feature type="non-terminal residue" evidence="1">
    <location>
        <position position="1"/>
    </location>
</feature>
<gene>
    <name evidence="1" type="ORF">PGIGA_G00174770</name>
</gene>